<keyword evidence="7" id="KW-0805">Transcription regulation</keyword>
<keyword evidence="9" id="KW-0234">DNA repair</keyword>
<evidence type="ECO:0000256" key="4">
    <source>
        <dbReference type="ARBA" id="ARBA00022603"/>
    </source>
</evidence>
<dbReference type="GO" id="GO:0003700">
    <property type="term" value="F:DNA-binding transcription factor activity"/>
    <property type="evidence" value="ECO:0007669"/>
    <property type="project" value="InterPro"/>
</dbReference>
<keyword evidence="5 12" id="KW-0808">Transferase</keyword>
<keyword evidence="6" id="KW-0227">DNA damage</keyword>
<feature type="domain" description="HTH araC/xylS-type" evidence="11">
    <location>
        <begin position="20"/>
        <end position="118"/>
    </location>
</feature>
<dbReference type="EC" id="2.1.1.63" evidence="3"/>
<dbReference type="InterPro" id="IPR018060">
    <property type="entry name" value="HTH_AraC"/>
</dbReference>
<dbReference type="EMBL" id="JACHWY010000003">
    <property type="protein sequence ID" value="MBB3048227.1"/>
    <property type="molecule type" value="Genomic_DNA"/>
</dbReference>
<dbReference type="NCBIfam" id="TIGR00589">
    <property type="entry name" value="ogt"/>
    <property type="match status" value="1"/>
</dbReference>
<dbReference type="GO" id="GO:0032259">
    <property type="term" value="P:methylation"/>
    <property type="evidence" value="ECO:0007669"/>
    <property type="project" value="UniProtKB-KW"/>
</dbReference>
<dbReference type="InterPro" id="IPR009057">
    <property type="entry name" value="Homeodomain-like_sf"/>
</dbReference>
<dbReference type="InterPro" id="IPR036631">
    <property type="entry name" value="MGMT_N_sf"/>
</dbReference>
<dbReference type="SMART" id="SM00342">
    <property type="entry name" value="HTH_ARAC"/>
    <property type="match status" value="1"/>
</dbReference>
<evidence type="ECO:0000256" key="1">
    <source>
        <dbReference type="ARBA" id="ARBA00001286"/>
    </source>
</evidence>
<evidence type="ECO:0000256" key="10">
    <source>
        <dbReference type="ARBA" id="ARBA00049348"/>
    </source>
</evidence>
<evidence type="ECO:0000256" key="5">
    <source>
        <dbReference type="ARBA" id="ARBA00022679"/>
    </source>
</evidence>
<evidence type="ECO:0000256" key="9">
    <source>
        <dbReference type="ARBA" id="ARBA00023204"/>
    </source>
</evidence>
<dbReference type="Pfam" id="PF01035">
    <property type="entry name" value="DNA_binding_1"/>
    <property type="match status" value="1"/>
</dbReference>
<dbReference type="InterPro" id="IPR036217">
    <property type="entry name" value="MethylDNA_cys_MeTrfase_DNAb"/>
</dbReference>
<evidence type="ECO:0000256" key="2">
    <source>
        <dbReference type="ARBA" id="ARBA00008711"/>
    </source>
</evidence>
<dbReference type="SUPFAM" id="SSF46767">
    <property type="entry name" value="Methylated DNA-protein cysteine methyltransferase, C-terminal domain"/>
    <property type="match status" value="1"/>
</dbReference>
<dbReference type="InterPro" id="IPR001497">
    <property type="entry name" value="MethylDNA_cys_MeTrfase_AS"/>
</dbReference>
<dbReference type="CDD" id="cd06445">
    <property type="entry name" value="ATase"/>
    <property type="match status" value="1"/>
</dbReference>
<dbReference type="SUPFAM" id="SSF46689">
    <property type="entry name" value="Homeodomain-like"/>
    <property type="match status" value="1"/>
</dbReference>
<proteinExistence type="inferred from homology"/>
<comment type="similarity">
    <text evidence="2">Belongs to the MGMT family.</text>
</comment>
<comment type="catalytic activity">
    <reaction evidence="1">
        <text>a 4-O-methyl-thymidine in DNA + L-cysteinyl-[protein] = a thymidine in DNA + S-methyl-L-cysteinyl-[protein]</text>
        <dbReference type="Rhea" id="RHEA:53428"/>
        <dbReference type="Rhea" id="RHEA-COMP:10131"/>
        <dbReference type="Rhea" id="RHEA-COMP:10132"/>
        <dbReference type="Rhea" id="RHEA-COMP:13555"/>
        <dbReference type="Rhea" id="RHEA-COMP:13556"/>
        <dbReference type="ChEBI" id="CHEBI:29950"/>
        <dbReference type="ChEBI" id="CHEBI:82612"/>
        <dbReference type="ChEBI" id="CHEBI:137386"/>
        <dbReference type="ChEBI" id="CHEBI:137387"/>
        <dbReference type="EC" id="2.1.1.63"/>
    </reaction>
</comment>
<dbReference type="PROSITE" id="PS01124">
    <property type="entry name" value="HTH_ARAC_FAMILY_2"/>
    <property type="match status" value="1"/>
</dbReference>
<dbReference type="Gene3D" id="1.10.10.10">
    <property type="entry name" value="Winged helix-like DNA-binding domain superfamily/Winged helix DNA-binding domain"/>
    <property type="match status" value="1"/>
</dbReference>
<evidence type="ECO:0000256" key="3">
    <source>
        <dbReference type="ARBA" id="ARBA00011918"/>
    </source>
</evidence>
<evidence type="ECO:0000313" key="12">
    <source>
        <dbReference type="EMBL" id="MBB3048227.1"/>
    </source>
</evidence>
<dbReference type="InterPro" id="IPR014048">
    <property type="entry name" value="MethylDNA_cys_MeTrfase_DNA-bd"/>
</dbReference>
<dbReference type="GO" id="GO:0043565">
    <property type="term" value="F:sequence-specific DNA binding"/>
    <property type="evidence" value="ECO:0007669"/>
    <property type="project" value="InterPro"/>
</dbReference>
<dbReference type="Gene3D" id="3.30.160.70">
    <property type="entry name" value="Methylated DNA-protein cysteine methyltransferase domain"/>
    <property type="match status" value="1"/>
</dbReference>
<dbReference type="GO" id="GO:0003908">
    <property type="term" value="F:methylated-DNA-[protein]-cysteine S-methyltransferase activity"/>
    <property type="evidence" value="ECO:0007669"/>
    <property type="project" value="UniProtKB-EC"/>
</dbReference>
<dbReference type="PANTHER" id="PTHR10815">
    <property type="entry name" value="METHYLATED-DNA--PROTEIN-CYSTEINE METHYLTRANSFERASE"/>
    <property type="match status" value="1"/>
</dbReference>
<dbReference type="SUPFAM" id="SSF53155">
    <property type="entry name" value="Methylated DNA-protein cysteine methyltransferase domain"/>
    <property type="match status" value="1"/>
</dbReference>
<name>A0A7W4Z6H7_9GAMM</name>
<evidence type="ECO:0000313" key="13">
    <source>
        <dbReference type="Proteomes" id="UP000537130"/>
    </source>
</evidence>
<dbReference type="PANTHER" id="PTHR10815:SF13">
    <property type="entry name" value="METHYLATED-DNA--PROTEIN-CYSTEINE METHYLTRANSFERASE"/>
    <property type="match status" value="1"/>
</dbReference>
<dbReference type="RefSeq" id="WP_183411024.1">
    <property type="nucleotide sequence ID" value="NZ_JACHWY010000003.1"/>
</dbReference>
<dbReference type="GO" id="GO:0006281">
    <property type="term" value="P:DNA repair"/>
    <property type="evidence" value="ECO:0007669"/>
    <property type="project" value="UniProtKB-KW"/>
</dbReference>
<sequence>MVALRSVKVNSNQMNYQRVEKAIEYLLIHHREQPSLDRLAAIVNLSPSHFQRLFTDWAGVSPKKFIQYLSLSHAKAILAQQGASVMEAAHIAGLSGSGRLHDLFVSIEGMTPGEFARGGEQLTIDYSYEASPFGSLLAAATPRGICHLMFFDDKDQALEELLARFPNARFQQFRSAHIKNAISFFQQGLANPSEIKLHLKGTPFQLKVWESLLRIPEGQLATYGALASQIGQPSASRAVGTAIGSNPVAVIIPCHRVIQASGHFGGYRWGAPRKSALIGWEAARQDREG</sequence>
<comment type="caution">
    <text evidence="12">The sequence shown here is derived from an EMBL/GenBank/DDBJ whole genome shotgun (WGS) entry which is preliminary data.</text>
</comment>
<keyword evidence="4 12" id="KW-0489">Methyltransferase</keyword>
<dbReference type="Pfam" id="PF12833">
    <property type="entry name" value="HTH_18"/>
    <property type="match status" value="1"/>
</dbReference>
<dbReference type="Proteomes" id="UP000537130">
    <property type="component" value="Unassembled WGS sequence"/>
</dbReference>
<dbReference type="AlphaFoldDB" id="A0A7W4Z6H7"/>
<dbReference type="FunFam" id="1.10.10.10:FF:000214">
    <property type="entry name" value="Methylated-DNA--protein-cysteine methyltransferase"/>
    <property type="match status" value="1"/>
</dbReference>
<accession>A0A7W4Z6H7</accession>
<organism evidence="12 13">
    <name type="scientific">Litorivivens lipolytica</name>
    <dbReference type="NCBI Taxonomy" id="1524264"/>
    <lineage>
        <taxon>Bacteria</taxon>
        <taxon>Pseudomonadati</taxon>
        <taxon>Pseudomonadota</taxon>
        <taxon>Gammaproteobacteria</taxon>
        <taxon>Litorivivens</taxon>
    </lineage>
</organism>
<evidence type="ECO:0000259" key="11">
    <source>
        <dbReference type="PROSITE" id="PS01124"/>
    </source>
</evidence>
<protein>
    <recommendedName>
        <fullName evidence="3">methylated-DNA--[protein]-cysteine S-methyltransferase</fullName>
        <ecNumber evidence="3">2.1.1.63</ecNumber>
    </recommendedName>
</protein>
<keyword evidence="13" id="KW-1185">Reference proteome</keyword>
<evidence type="ECO:0000256" key="6">
    <source>
        <dbReference type="ARBA" id="ARBA00022763"/>
    </source>
</evidence>
<dbReference type="Gene3D" id="1.10.10.60">
    <property type="entry name" value="Homeodomain-like"/>
    <property type="match status" value="1"/>
</dbReference>
<gene>
    <name evidence="12" type="ORF">FHR99_002501</name>
</gene>
<evidence type="ECO:0000256" key="7">
    <source>
        <dbReference type="ARBA" id="ARBA00023015"/>
    </source>
</evidence>
<evidence type="ECO:0000256" key="8">
    <source>
        <dbReference type="ARBA" id="ARBA00023163"/>
    </source>
</evidence>
<dbReference type="InterPro" id="IPR036388">
    <property type="entry name" value="WH-like_DNA-bd_sf"/>
</dbReference>
<keyword evidence="8" id="KW-0804">Transcription</keyword>
<dbReference type="PROSITE" id="PS00374">
    <property type="entry name" value="MGMT"/>
    <property type="match status" value="1"/>
</dbReference>
<comment type="catalytic activity">
    <reaction evidence="10">
        <text>a 6-O-methyl-2'-deoxyguanosine in DNA + L-cysteinyl-[protein] = S-methyl-L-cysteinyl-[protein] + a 2'-deoxyguanosine in DNA</text>
        <dbReference type="Rhea" id="RHEA:24000"/>
        <dbReference type="Rhea" id="RHEA-COMP:10131"/>
        <dbReference type="Rhea" id="RHEA-COMP:10132"/>
        <dbReference type="Rhea" id="RHEA-COMP:11367"/>
        <dbReference type="Rhea" id="RHEA-COMP:11368"/>
        <dbReference type="ChEBI" id="CHEBI:29950"/>
        <dbReference type="ChEBI" id="CHEBI:82612"/>
        <dbReference type="ChEBI" id="CHEBI:85445"/>
        <dbReference type="ChEBI" id="CHEBI:85448"/>
        <dbReference type="EC" id="2.1.1.63"/>
    </reaction>
</comment>
<reference evidence="12 13" key="1">
    <citation type="submission" date="2020-08" db="EMBL/GenBank/DDBJ databases">
        <title>Genomic Encyclopedia of Type Strains, Phase III (KMG-III): the genomes of soil and plant-associated and newly described type strains.</title>
        <authorList>
            <person name="Whitman W."/>
        </authorList>
    </citation>
    <scope>NUCLEOTIDE SEQUENCE [LARGE SCALE GENOMIC DNA]</scope>
    <source>
        <strain evidence="12 13">CECT 8654</strain>
    </source>
</reference>